<dbReference type="Proteomes" id="UP000587070">
    <property type="component" value="Unassembled WGS sequence"/>
</dbReference>
<keyword evidence="2" id="KW-1185">Reference proteome</keyword>
<accession>A0A840GGU0</accession>
<reference evidence="1 2" key="1">
    <citation type="submission" date="2020-08" db="EMBL/GenBank/DDBJ databases">
        <title>Genome sequencing of Purple Non-Sulfur Bacteria from various extreme environments.</title>
        <authorList>
            <person name="Mayer M."/>
        </authorList>
    </citation>
    <scope>NUCLEOTIDE SEQUENCE [LARGE SCALE GENOMIC DNA]</scope>
    <source>
        <strain evidence="1 2">2761</strain>
    </source>
</reference>
<name>A0A840GGU0_RHOTE</name>
<comment type="caution">
    <text evidence="1">The sequence shown here is derived from an EMBL/GenBank/DDBJ whole genome shotgun (WGS) entry which is preliminary data.</text>
</comment>
<dbReference type="AlphaFoldDB" id="A0A840GGU0"/>
<evidence type="ECO:0000313" key="2">
    <source>
        <dbReference type="Proteomes" id="UP000587070"/>
    </source>
</evidence>
<sequence length="192" mass="21247">MQRIVAVIQRKSEMSVADISAEAFVGVTTLACGGYLRQLKAAGLIHISGWRKTRRGFSTPLYSLGNQADLPRPEYSDQERDCPGMDRIVEALLHYGPATYPELAKISGLSRHTLKNSGYLQALRAQQRIFISAWRRSRNGPMQAVYALAPGSDAPKPAKLTVAEKNRHCRERKRVLQGDRCLLAQLNGLASS</sequence>
<dbReference type="OrthoDB" id="9180432at2"/>
<organism evidence="1 2">
    <name type="scientific">Rhodocyclus tenuis</name>
    <name type="common">Rhodospirillum tenue</name>
    <dbReference type="NCBI Taxonomy" id="1066"/>
    <lineage>
        <taxon>Bacteria</taxon>
        <taxon>Pseudomonadati</taxon>
        <taxon>Pseudomonadota</taxon>
        <taxon>Betaproteobacteria</taxon>
        <taxon>Rhodocyclales</taxon>
        <taxon>Rhodocyclaceae</taxon>
        <taxon>Rhodocyclus</taxon>
    </lineage>
</organism>
<dbReference type="EMBL" id="JACIGE010000005">
    <property type="protein sequence ID" value="MBB4247409.1"/>
    <property type="molecule type" value="Genomic_DNA"/>
</dbReference>
<gene>
    <name evidence="1" type="ORF">GGD90_001780</name>
</gene>
<protein>
    <submittedName>
        <fullName evidence="1">Putative ArsR family transcriptional regulator</fullName>
    </submittedName>
</protein>
<evidence type="ECO:0000313" key="1">
    <source>
        <dbReference type="EMBL" id="MBB4247409.1"/>
    </source>
</evidence>
<proteinExistence type="predicted"/>